<dbReference type="Proteomes" id="UP000006621">
    <property type="component" value="Chromosome"/>
</dbReference>
<keyword evidence="11" id="KW-1185">Reference proteome</keyword>
<dbReference type="OrthoDB" id="9814256at2"/>
<evidence type="ECO:0000256" key="7">
    <source>
        <dbReference type="ARBA" id="ARBA00056181"/>
    </source>
</evidence>
<evidence type="ECO:0000313" key="10">
    <source>
        <dbReference type="EMBL" id="AEI15488.1"/>
    </source>
</evidence>
<comment type="subcellular location">
    <subcellularLocation>
        <location evidence="1 8">Cytoplasm</location>
    </subcellularLocation>
</comment>
<feature type="domain" description="PhoU" evidence="9">
    <location>
        <begin position="15"/>
        <end position="103"/>
    </location>
</feature>
<dbReference type="GO" id="GO:0005737">
    <property type="term" value="C:cytoplasm"/>
    <property type="evidence" value="ECO:0007669"/>
    <property type="project" value="UniProtKB-SubCell"/>
</dbReference>
<evidence type="ECO:0000256" key="1">
    <source>
        <dbReference type="ARBA" id="ARBA00004496"/>
    </source>
</evidence>
<gene>
    <name evidence="10" type="ordered locus">Flexsi_1850</name>
</gene>
<dbReference type="PANTHER" id="PTHR42930:SF3">
    <property type="entry name" value="PHOSPHATE-SPECIFIC TRANSPORT SYSTEM ACCESSORY PROTEIN PHOU"/>
    <property type="match status" value="1"/>
</dbReference>
<dbReference type="GO" id="GO:0006817">
    <property type="term" value="P:phosphate ion transport"/>
    <property type="evidence" value="ECO:0007669"/>
    <property type="project" value="UniProtKB-KW"/>
</dbReference>
<dbReference type="GO" id="GO:0030643">
    <property type="term" value="P:intracellular phosphate ion homeostasis"/>
    <property type="evidence" value="ECO:0007669"/>
    <property type="project" value="InterPro"/>
</dbReference>
<evidence type="ECO:0000256" key="5">
    <source>
        <dbReference type="ARBA" id="ARBA00022490"/>
    </source>
</evidence>
<reference evidence="11" key="2">
    <citation type="submission" date="2011-06" db="EMBL/GenBank/DDBJ databases">
        <title>The complete genome of Flexistipes sinusarabici DSM 4947.</title>
        <authorList>
            <person name="Lucas S."/>
            <person name="Han J."/>
            <person name="Lapidus A."/>
            <person name="Bruce D."/>
            <person name="Goodwin L."/>
            <person name="Pitluck S."/>
            <person name="Peters L."/>
            <person name="Kyrpides N."/>
            <person name="Mavromatis K."/>
            <person name="Ivanova N."/>
            <person name="Mikhailova N."/>
            <person name="Chertkov O."/>
            <person name="Detter J.C."/>
            <person name="Tapia R."/>
            <person name="Han C."/>
            <person name="Land M."/>
            <person name="Hauser L."/>
            <person name="Markowitz V."/>
            <person name="Cheng J.-F."/>
            <person name="Hugenholtz P."/>
            <person name="Woyke T."/>
            <person name="Wu D."/>
            <person name="Spring S."/>
            <person name="Schroeder M."/>
            <person name="Brambilla E."/>
            <person name="Klenk H.-P."/>
            <person name="Eisen J.A."/>
        </authorList>
    </citation>
    <scope>NUCLEOTIDE SEQUENCE [LARGE SCALE GENOMIC DNA]</scope>
    <source>
        <strain evidence="11">DSM 4947 / MAS 10</strain>
    </source>
</reference>
<sequence length="231" mass="26625">MRKIDMEYLELKKMLAKMSQLSTSMIEDSISSLVERNSELAEDIIKRDDDVDAYDTEIDEFCLKALALYEPKAVDLRFITTALRIIVDLERIGDHCVEISKEVIRLNKIPPVKPYIDLPKMAESASSMVKNSVTAYFEKDIKLAINVIKKDDYIDDLHGQILRELITYIAEDIRKTKGAISLMFITRSLERIADHATNIAEMVYFMVTGKIIKHTIFDDKDIEKLLEEENE</sequence>
<evidence type="ECO:0000256" key="3">
    <source>
        <dbReference type="ARBA" id="ARBA00011738"/>
    </source>
</evidence>
<evidence type="ECO:0000256" key="4">
    <source>
        <dbReference type="ARBA" id="ARBA00022448"/>
    </source>
</evidence>
<reference evidence="10 11" key="1">
    <citation type="journal article" date="2011" name="Stand. Genomic Sci.">
        <title>Genome sequence of the moderately thermophilic halophile Flexistipes sinusarabici strain (MAS10).</title>
        <authorList>
            <person name="Lapidus A."/>
            <person name="Chertkov O."/>
            <person name="Nolan M."/>
            <person name="Lucas S."/>
            <person name="Hammon N."/>
            <person name="Deshpande S."/>
            <person name="Cheng J.F."/>
            <person name="Tapia R."/>
            <person name="Han C."/>
            <person name="Goodwin L."/>
            <person name="Pitluck S."/>
            <person name="Liolios K."/>
            <person name="Pagani I."/>
            <person name="Ivanova N."/>
            <person name="Huntemann M."/>
            <person name="Mavromatis K."/>
            <person name="Mikhailova N."/>
            <person name="Pati A."/>
            <person name="Chen A."/>
            <person name="Palaniappan K."/>
            <person name="Land M."/>
            <person name="Hauser L."/>
            <person name="Brambilla E.M."/>
            <person name="Rohde M."/>
            <person name="Abt B."/>
            <person name="Spring S."/>
            <person name="Goker M."/>
            <person name="Bristow J."/>
            <person name="Eisen J.A."/>
            <person name="Markowitz V."/>
            <person name="Hugenholtz P."/>
            <person name="Kyrpides N.C."/>
            <person name="Klenk H.P."/>
            <person name="Woyke T."/>
        </authorList>
    </citation>
    <scope>NUCLEOTIDE SEQUENCE [LARGE SCALE GENOMIC DNA]</scope>
    <source>
        <strain evidence="11">DSM 4947 / MAS 10</strain>
    </source>
</reference>
<dbReference type="SUPFAM" id="SSF109755">
    <property type="entry name" value="PhoU-like"/>
    <property type="match status" value="1"/>
</dbReference>
<proteinExistence type="inferred from homology"/>
<name>F8E3Y6_FLESM</name>
<evidence type="ECO:0000256" key="6">
    <source>
        <dbReference type="ARBA" id="ARBA00022592"/>
    </source>
</evidence>
<evidence type="ECO:0000256" key="2">
    <source>
        <dbReference type="ARBA" id="ARBA00008107"/>
    </source>
</evidence>
<dbReference type="Gene3D" id="1.20.58.220">
    <property type="entry name" value="Phosphate transport system protein phou homolog 2, domain 2"/>
    <property type="match status" value="2"/>
</dbReference>
<comment type="subunit">
    <text evidence="3 8">Homodimer.</text>
</comment>
<dbReference type="KEGG" id="fsi:Flexsi_1850"/>
<dbReference type="PANTHER" id="PTHR42930">
    <property type="entry name" value="PHOSPHATE-SPECIFIC TRANSPORT SYSTEM ACCESSORY PROTEIN PHOU"/>
    <property type="match status" value="1"/>
</dbReference>
<comment type="function">
    <text evidence="7 8">Plays a role in the regulation of phosphate uptake.</text>
</comment>
<dbReference type="InterPro" id="IPR026022">
    <property type="entry name" value="PhoU_dom"/>
</dbReference>
<keyword evidence="6 8" id="KW-0592">Phosphate transport</keyword>
<evidence type="ECO:0000259" key="9">
    <source>
        <dbReference type="Pfam" id="PF01895"/>
    </source>
</evidence>
<protein>
    <recommendedName>
        <fullName evidence="8">Phosphate-specific transport system accessory protein PhoU</fullName>
    </recommendedName>
</protein>
<dbReference type="STRING" id="717231.Flexsi_1850"/>
<keyword evidence="5 8" id="KW-0963">Cytoplasm</keyword>
<dbReference type="AlphaFoldDB" id="F8E3Y6"/>
<dbReference type="GO" id="GO:0045936">
    <property type="term" value="P:negative regulation of phosphate metabolic process"/>
    <property type="evidence" value="ECO:0007669"/>
    <property type="project" value="InterPro"/>
</dbReference>
<dbReference type="RefSeq" id="WP_013886955.1">
    <property type="nucleotide sequence ID" value="NC_015672.1"/>
</dbReference>
<evidence type="ECO:0000256" key="8">
    <source>
        <dbReference type="PIRNR" id="PIRNR003107"/>
    </source>
</evidence>
<dbReference type="Pfam" id="PF01895">
    <property type="entry name" value="PhoU"/>
    <property type="match status" value="2"/>
</dbReference>
<feature type="domain" description="PhoU" evidence="9">
    <location>
        <begin position="119"/>
        <end position="203"/>
    </location>
</feature>
<comment type="similarity">
    <text evidence="2 8">Belongs to the PhoU family.</text>
</comment>
<evidence type="ECO:0000313" key="11">
    <source>
        <dbReference type="Proteomes" id="UP000006621"/>
    </source>
</evidence>
<dbReference type="NCBIfam" id="TIGR02135">
    <property type="entry name" value="phoU_full"/>
    <property type="match status" value="1"/>
</dbReference>
<accession>F8E3Y6</accession>
<dbReference type="HOGENOM" id="CLU_078518_3_0_0"/>
<dbReference type="EMBL" id="CP002858">
    <property type="protein sequence ID" value="AEI15488.1"/>
    <property type="molecule type" value="Genomic_DNA"/>
</dbReference>
<organism evidence="10 11">
    <name type="scientific">Flexistipes sinusarabici (strain ATCC 49648 / DSM 4947 / MAS 10)</name>
    <dbReference type="NCBI Taxonomy" id="717231"/>
    <lineage>
        <taxon>Bacteria</taxon>
        <taxon>Pseudomonadati</taxon>
        <taxon>Deferribacterota</taxon>
        <taxon>Deferribacteres</taxon>
        <taxon>Deferribacterales</taxon>
        <taxon>Flexistipitaceae</taxon>
        <taxon>Flexistipes</taxon>
    </lineage>
</organism>
<dbReference type="InterPro" id="IPR028366">
    <property type="entry name" value="PhoU"/>
</dbReference>
<dbReference type="InterPro" id="IPR038078">
    <property type="entry name" value="PhoU-like_sf"/>
</dbReference>
<dbReference type="eggNOG" id="COG0704">
    <property type="taxonomic scope" value="Bacteria"/>
</dbReference>
<keyword evidence="4 8" id="KW-0813">Transport</keyword>
<dbReference type="PIRSF" id="PIRSF003107">
    <property type="entry name" value="PhoU"/>
    <property type="match status" value="1"/>
</dbReference>
<dbReference type="FunFam" id="1.20.58.220:FF:000004">
    <property type="entry name" value="Phosphate-specific transport system accessory protein PhoU"/>
    <property type="match status" value="1"/>
</dbReference>